<reference evidence="2 3" key="1">
    <citation type="submission" date="2018-07" db="EMBL/GenBank/DDBJ databases">
        <title>Genome sequencing of oomycete isolates from Chile give support for New Zealand origin for Phytophthora kernoviae and make available the first Nothophytophthora sp. genome.</title>
        <authorList>
            <person name="Studholme D.J."/>
            <person name="Sanfuentes E."/>
            <person name="Panda P."/>
            <person name="Hill R."/>
            <person name="Sambles C."/>
            <person name="Grant M."/>
            <person name="Williams N.M."/>
            <person name="Mcdougal R.L."/>
        </authorList>
    </citation>
    <scope>NUCLEOTIDE SEQUENCE [LARGE SCALE GENOMIC DNA]</scope>
    <source>
        <strain evidence="2">Chile6</strain>
    </source>
</reference>
<feature type="domain" description="DUF4954" evidence="1">
    <location>
        <begin position="25"/>
        <end position="208"/>
    </location>
</feature>
<sequence>MQEMLASAHVQYVASCRSTFANAFYHLSSDEIKALEANGNSAENWGLVRKTKKQLKLQTNRIRQCSFHGKVVLGDFSDFQHDVDGVPFPCGVYNSTLSDVVVLDDALVKDTLVLKGVLVDAKASVLQCGSVVCAQETETVFGNGRVLHVGVETGGRNLRVVADLPFSLGAEVATKRGDLKFLETYDAIVDEYVAKIKAPMAIVAQNAQERTVVKTKSVIRDSIVQWNSTVETLSVVEGSFLCDTSHVERHGVVMSSVIGPNTSIAEGEITSSFVGPFVGFHHQALLIASIWPKGKGNIGYGANVGSNHTLKAPDQELFHGEGMFFGLGCNVKFPSNFVKAPYSVIATAVNTLPQLMTMPFALINTPAHVIPSLSPAINEISPGWVLSSSVYTVLRNDNKFRSRNKSKRTHIEAAIFRPEIVQYMKEARADLEAAGGKARIQLANGEAVYTDKQVRGLGKNYMREASRRAGIEAYTFFIKLYALDALLPLVEGGSVSADGTVGNVDRSPYELATLSEEVAPEKLIRECLNDLASMRTDVVNKAADGKARDDARGQGIIPDYKDVHPPAASEEVILQAQRTATDIKHRVAAFVARV</sequence>
<protein>
    <recommendedName>
        <fullName evidence="1">DUF4954 domain-containing protein</fullName>
    </recommendedName>
</protein>
<dbReference type="AlphaFoldDB" id="A0A3F2RU68"/>
<dbReference type="Pfam" id="PF16314">
    <property type="entry name" value="DUF4954"/>
    <property type="match status" value="1"/>
</dbReference>
<dbReference type="OrthoDB" id="118763at2759"/>
<evidence type="ECO:0000259" key="1">
    <source>
        <dbReference type="Pfam" id="PF16314"/>
    </source>
</evidence>
<evidence type="ECO:0000313" key="2">
    <source>
        <dbReference type="EMBL" id="RLN64339.1"/>
    </source>
</evidence>
<gene>
    <name evidence="2" type="ORF">BBP00_00003531</name>
</gene>
<dbReference type="EMBL" id="MBDO02000075">
    <property type="protein sequence ID" value="RLN64339.1"/>
    <property type="molecule type" value="Genomic_DNA"/>
</dbReference>
<evidence type="ECO:0000313" key="3">
    <source>
        <dbReference type="Proteomes" id="UP000277300"/>
    </source>
</evidence>
<proteinExistence type="predicted"/>
<dbReference type="InterPro" id="IPR032533">
    <property type="entry name" value="DUF4954"/>
</dbReference>
<organism evidence="2 3">
    <name type="scientific">Phytophthora kernoviae</name>
    <dbReference type="NCBI Taxonomy" id="325452"/>
    <lineage>
        <taxon>Eukaryota</taxon>
        <taxon>Sar</taxon>
        <taxon>Stramenopiles</taxon>
        <taxon>Oomycota</taxon>
        <taxon>Peronosporomycetes</taxon>
        <taxon>Peronosporales</taxon>
        <taxon>Peronosporaceae</taxon>
        <taxon>Phytophthora</taxon>
    </lineage>
</organism>
<accession>A0A3F2RU68</accession>
<name>A0A3F2RU68_9STRA</name>
<dbReference type="Gene3D" id="2.160.10.10">
    <property type="entry name" value="Hexapeptide repeat proteins"/>
    <property type="match status" value="1"/>
</dbReference>
<comment type="caution">
    <text evidence="2">The sequence shown here is derived from an EMBL/GenBank/DDBJ whole genome shotgun (WGS) entry which is preliminary data.</text>
</comment>
<dbReference type="Proteomes" id="UP000277300">
    <property type="component" value="Unassembled WGS sequence"/>
</dbReference>